<dbReference type="Gene3D" id="1.10.30.10">
    <property type="entry name" value="High mobility group box domain"/>
    <property type="match status" value="1"/>
</dbReference>
<sequence length="396" mass="43893">MPAGPSPRAARSDEFMMFPPSRNSEISAPRRPHSKKKPENHIPRPPNAFILFRSSFIKNQHVSTAVETNHSTLSTIIGLTWSSMPEEQRQVWHRKAKEALAEHKRKFPKYIFRPVQAKAAAAAAEQRKVREVQPKDTRRCAKIAELLVEGKTGDALSVAVQEFDKTHVPEVVTRFEPPITACAFRRSYSAPMIDASTPDDSQCFLQTPHNARSSSEHLSPSASTPMDTVVAQTQEIHSPVPTLPYKQDLDFDLANFSFEGITDAFPAFECDPLLSLTTTESMADITLGAPLFADASFSGNWPTSFLQSIERPLYMLTGTPLSAASIPQSPIFDDDFSGLFDPWFLPVLPQQDAVYGGYSNDTLYAAFNDSRLGGADSSHLDLAFTSFMTAIDQYYP</sequence>
<feature type="domain" description="HMG box" evidence="5">
    <location>
        <begin position="42"/>
        <end position="111"/>
    </location>
</feature>
<dbReference type="PANTHER" id="PTHR45789">
    <property type="entry name" value="FI18025P1"/>
    <property type="match status" value="1"/>
</dbReference>
<dbReference type="InterPro" id="IPR009071">
    <property type="entry name" value="HMG_box_dom"/>
</dbReference>
<evidence type="ECO:0000259" key="5">
    <source>
        <dbReference type="PROSITE" id="PS50118"/>
    </source>
</evidence>
<evidence type="ECO:0000256" key="1">
    <source>
        <dbReference type="ARBA" id="ARBA00023125"/>
    </source>
</evidence>
<keyword evidence="2 3" id="KW-0539">Nucleus</keyword>
<dbReference type="STRING" id="945553.A0A0D2MMG2"/>
<proteinExistence type="predicted"/>
<dbReference type="Proteomes" id="UP000054270">
    <property type="component" value="Unassembled WGS sequence"/>
</dbReference>
<reference evidence="7" key="1">
    <citation type="submission" date="2014-04" db="EMBL/GenBank/DDBJ databases">
        <title>Evolutionary Origins and Diversification of the Mycorrhizal Mutualists.</title>
        <authorList>
            <consortium name="DOE Joint Genome Institute"/>
            <consortium name="Mycorrhizal Genomics Consortium"/>
            <person name="Kohler A."/>
            <person name="Kuo A."/>
            <person name="Nagy L.G."/>
            <person name="Floudas D."/>
            <person name="Copeland A."/>
            <person name="Barry K.W."/>
            <person name="Cichocki N."/>
            <person name="Veneault-Fourrey C."/>
            <person name="LaButti K."/>
            <person name="Lindquist E.A."/>
            <person name="Lipzen A."/>
            <person name="Lundell T."/>
            <person name="Morin E."/>
            <person name="Murat C."/>
            <person name="Riley R."/>
            <person name="Ohm R."/>
            <person name="Sun H."/>
            <person name="Tunlid A."/>
            <person name="Henrissat B."/>
            <person name="Grigoriev I.V."/>
            <person name="Hibbett D.S."/>
            <person name="Martin F."/>
        </authorList>
    </citation>
    <scope>NUCLEOTIDE SEQUENCE [LARGE SCALE GENOMIC DNA]</scope>
    <source>
        <strain evidence="7">FD-334 SS-4</strain>
    </source>
</reference>
<dbReference type="InterPro" id="IPR036910">
    <property type="entry name" value="HMG_box_dom_sf"/>
</dbReference>
<dbReference type="InterPro" id="IPR051356">
    <property type="entry name" value="SOX/SOX-like_TF"/>
</dbReference>
<feature type="DNA-binding region" description="HMG box" evidence="3">
    <location>
        <begin position="42"/>
        <end position="111"/>
    </location>
</feature>
<dbReference type="SUPFAM" id="SSF47095">
    <property type="entry name" value="HMG-box"/>
    <property type="match status" value="1"/>
</dbReference>
<evidence type="ECO:0000256" key="4">
    <source>
        <dbReference type="SAM" id="MobiDB-lite"/>
    </source>
</evidence>
<dbReference type="EMBL" id="KN817533">
    <property type="protein sequence ID" value="KJA25128.1"/>
    <property type="molecule type" value="Genomic_DNA"/>
</dbReference>
<protein>
    <recommendedName>
        <fullName evidence="5">HMG box domain-containing protein</fullName>
    </recommendedName>
</protein>
<dbReference type="GO" id="GO:0005634">
    <property type="term" value="C:nucleus"/>
    <property type="evidence" value="ECO:0007669"/>
    <property type="project" value="UniProtKB-UniRule"/>
</dbReference>
<gene>
    <name evidence="6" type="ORF">HYPSUDRAFT_65071</name>
</gene>
<keyword evidence="1 3" id="KW-0238">DNA-binding</keyword>
<evidence type="ECO:0000256" key="3">
    <source>
        <dbReference type="PROSITE-ProRule" id="PRU00267"/>
    </source>
</evidence>
<dbReference type="GO" id="GO:0000978">
    <property type="term" value="F:RNA polymerase II cis-regulatory region sequence-specific DNA binding"/>
    <property type="evidence" value="ECO:0007669"/>
    <property type="project" value="TreeGrafter"/>
</dbReference>
<dbReference type="GO" id="GO:0000981">
    <property type="term" value="F:DNA-binding transcription factor activity, RNA polymerase II-specific"/>
    <property type="evidence" value="ECO:0007669"/>
    <property type="project" value="TreeGrafter"/>
</dbReference>
<dbReference type="SMART" id="SM00398">
    <property type="entry name" value="HMG"/>
    <property type="match status" value="1"/>
</dbReference>
<keyword evidence="7" id="KW-1185">Reference proteome</keyword>
<dbReference type="PANTHER" id="PTHR45789:SF2">
    <property type="entry name" value="FI18025P1"/>
    <property type="match status" value="1"/>
</dbReference>
<evidence type="ECO:0000256" key="2">
    <source>
        <dbReference type="ARBA" id="ARBA00023242"/>
    </source>
</evidence>
<dbReference type="OrthoDB" id="6247875at2759"/>
<name>A0A0D2MMG2_HYPSF</name>
<accession>A0A0D2MMG2</accession>
<organism evidence="6 7">
    <name type="scientific">Hypholoma sublateritium (strain FD-334 SS-4)</name>
    <dbReference type="NCBI Taxonomy" id="945553"/>
    <lineage>
        <taxon>Eukaryota</taxon>
        <taxon>Fungi</taxon>
        <taxon>Dikarya</taxon>
        <taxon>Basidiomycota</taxon>
        <taxon>Agaricomycotina</taxon>
        <taxon>Agaricomycetes</taxon>
        <taxon>Agaricomycetidae</taxon>
        <taxon>Agaricales</taxon>
        <taxon>Agaricineae</taxon>
        <taxon>Strophariaceae</taxon>
        <taxon>Hypholoma</taxon>
    </lineage>
</organism>
<dbReference type="CDD" id="cd01389">
    <property type="entry name" value="HMG-box_ROX1-like"/>
    <property type="match status" value="1"/>
</dbReference>
<dbReference type="PROSITE" id="PS50118">
    <property type="entry name" value="HMG_BOX_2"/>
    <property type="match status" value="1"/>
</dbReference>
<dbReference type="AlphaFoldDB" id="A0A0D2MMG2"/>
<dbReference type="Pfam" id="PF00505">
    <property type="entry name" value="HMG_box"/>
    <property type="match status" value="1"/>
</dbReference>
<evidence type="ECO:0000313" key="6">
    <source>
        <dbReference type="EMBL" id="KJA25128.1"/>
    </source>
</evidence>
<dbReference type="OMA" id="PTHNENS"/>
<evidence type="ECO:0000313" key="7">
    <source>
        <dbReference type="Proteomes" id="UP000054270"/>
    </source>
</evidence>
<feature type="region of interest" description="Disordered" evidence="4">
    <location>
        <begin position="1"/>
        <end position="45"/>
    </location>
</feature>